<organism evidence="2 3">
    <name type="scientific">Jonquetella anthropi DSM 22815</name>
    <dbReference type="NCBI Taxonomy" id="885272"/>
    <lineage>
        <taxon>Bacteria</taxon>
        <taxon>Thermotogati</taxon>
        <taxon>Synergistota</taxon>
        <taxon>Synergistia</taxon>
        <taxon>Synergistales</taxon>
        <taxon>Dethiosulfovibrionaceae</taxon>
        <taxon>Jonquetella</taxon>
    </lineage>
</organism>
<dbReference type="eggNOG" id="ENOG502ZCJJ">
    <property type="taxonomic scope" value="Bacteria"/>
</dbReference>
<accession>H0UJX7</accession>
<gene>
    <name evidence="2" type="ORF">JonanDRAFT_0587</name>
</gene>
<dbReference type="AlphaFoldDB" id="H0UJX7"/>
<dbReference type="Pfam" id="PF10544">
    <property type="entry name" value="T5orf172"/>
    <property type="match status" value="1"/>
</dbReference>
<dbReference type="RefSeq" id="WP_008522722.1">
    <property type="nucleotide sequence ID" value="NZ_CM001376.1"/>
</dbReference>
<dbReference type="Proteomes" id="UP000003806">
    <property type="component" value="Chromosome"/>
</dbReference>
<name>H0UJX7_9BACT</name>
<dbReference type="SMART" id="SM00974">
    <property type="entry name" value="T5orf172"/>
    <property type="match status" value="1"/>
</dbReference>
<dbReference type="EMBL" id="CM001376">
    <property type="protein sequence ID" value="EHM12987.1"/>
    <property type="molecule type" value="Genomic_DNA"/>
</dbReference>
<dbReference type="OrthoDB" id="2656488at2"/>
<keyword evidence="3" id="KW-1185">Reference proteome</keyword>
<protein>
    <submittedName>
        <fullName evidence="2">T5orf172 domain-containing protein</fullName>
    </submittedName>
</protein>
<reference evidence="2 3" key="1">
    <citation type="submission" date="2011-11" db="EMBL/GenBank/DDBJ databases">
        <title>The Noncontiguous Finished genome of Jonquetella anthropi DSM 22815.</title>
        <authorList>
            <consortium name="US DOE Joint Genome Institute (JGI-PGF)"/>
            <person name="Lucas S."/>
            <person name="Copeland A."/>
            <person name="Lapidus A."/>
            <person name="Glavina del Rio T."/>
            <person name="Dalin E."/>
            <person name="Tice H."/>
            <person name="Bruce D."/>
            <person name="Goodwin L."/>
            <person name="Pitluck S."/>
            <person name="Peters L."/>
            <person name="Mikhailova N."/>
            <person name="Held B."/>
            <person name="Kyrpides N."/>
            <person name="Mavromatis K."/>
            <person name="Ivanova N."/>
            <person name="Markowitz V."/>
            <person name="Cheng J.-F."/>
            <person name="Hugenholtz P."/>
            <person name="Woyke T."/>
            <person name="Wu D."/>
            <person name="Gronow S."/>
            <person name="Wellnitz S."/>
            <person name="Brambilla E."/>
            <person name="Klenk H.-P."/>
            <person name="Eisen J.A."/>
        </authorList>
    </citation>
    <scope>NUCLEOTIDE SEQUENCE [LARGE SCALE GENOMIC DNA]</scope>
    <source>
        <strain evidence="2 3">DSM 22815</strain>
    </source>
</reference>
<dbReference type="Pfam" id="PF14267">
    <property type="entry name" value="DUF4357"/>
    <property type="match status" value="1"/>
</dbReference>
<dbReference type="InterPro" id="IPR025579">
    <property type="entry name" value="DUF4357"/>
</dbReference>
<evidence type="ECO:0000259" key="1">
    <source>
        <dbReference type="SMART" id="SM00974"/>
    </source>
</evidence>
<evidence type="ECO:0000313" key="2">
    <source>
        <dbReference type="EMBL" id="EHM12987.1"/>
    </source>
</evidence>
<sequence length="236" mass="26641">MAKGIIYVMSTVVPGLIKIGKTGTENFESRMYNLERNGYFNVVGLRRRFAIEVDEYDEKEKLLDEIFSKNRVPNSELFALDIELVVQLLSSLEGRQVFPKNKTKEDTFTIADRKRREREDWNKVPDGQYFISGSKKNFGKIKATMHVENGTFIVERGSVCVPFADGKVQPGFIGNARIEENILQEDVPCSSPSAAGALVLGRSTNGWTAWKDSSGRLIDVYRMPEPDEKEVAQKGH</sequence>
<proteinExistence type="predicted"/>
<dbReference type="HOGENOM" id="CLU_1228959_0_0_0"/>
<dbReference type="InterPro" id="IPR018306">
    <property type="entry name" value="Phage_T5_Orf172_DNA-bd"/>
</dbReference>
<evidence type="ECO:0000313" key="3">
    <source>
        <dbReference type="Proteomes" id="UP000003806"/>
    </source>
</evidence>
<feature type="domain" description="Bacteriophage T5 Orf172 DNA-binding" evidence="1">
    <location>
        <begin position="11"/>
        <end position="92"/>
    </location>
</feature>